<comment type="caution">
    <text evidence="2">The sequence shown here is derived from an EMBL/GenBank/DDBJ whole genome shotgun (WGS) entry which is preliminary data.</text>
</comment>
<feature type="region of interest" description="Disordered" evidence="1">
    <location>
        <begin position="37"/>
        <end position="56"/>
    </location>
</feature>
<accession>A0A9P6KV87</accession>
<evidence type="ECO:0000313" key="2">
    <source>
        <dbReference type="EMBL" id="KAF9739614.1"/>
    </source>
</evidence>
<proteinExistence type="predicted"/>
<dbReference type="OrthoDB" id="10531459at2759"/>
<evidence type="ECO:0000256" key="1">
    <source>
        <dbReference type="SAM" id="MobiDB-lite"/>
    </source>
</evidence>
<dbReference type="Proteomes" id="UP000756921">
    <property type="component" value="Unassembled WGS sequence"/>
</dbReference>
<protein>
    <submittedName>
        <fullName evidence="2">Uncharacterized protein</fullName>
    </submittedName>
</protein>
<reference evidence="2" key="1">
    <citation type="journal article" date="2020" name="Mol. Plant Microbe Interact.">
        <title>Genome Sequence of the Biocontrol Agent Coniothyrium minitans strain Conio (IMI 134523).</title>
        <authorList>
            <person name="Patel D."/>
            <person name="Shittu T.A."/>
            <person name="Baroncelli R."/>
            <person name="Muthumeenakshi S."/>
            <person name="Osborne T.H."/>
            <person name="Janganan T.K."/>
            <person name="Sreenivasaprasad S."/>
        </authorList>
    </citation>
    <scope>NUCLEOTIDE SEQUENCE</scope>
    <source>
        <strain evidence="2">Conio</strain>
    </source>
</reference>
<keyword evidence="3" id="KW-1185">Reference proteome</keyword>
<gene>
    <name evidence="2" type="ORF">PMIN01_02248</name>
</gene>
<evidence type="ECO:0000313" key="3">
    <source>
        <dbReference type="Proteomes" id="UP000756921"/>
    </source>
</evidence>
<dbReference type="EMBL" id="WJXW01000002">
    <property type="protein sequence ID" value="KAF9739614.1"/>
    <property type="molecule type" value="Genomic_DNA"/>
</dbReference>
<name>A0A9P6KV87_9PLEO</name>
<sequence length="56" mass="6407">MSTFVLTTYGRIAQAAEAKNDDMIVHAPLPVSLQPETRKRNDWESHTPWSANRVIR</sequence>
<organism evidence="2 3">
    <name type="scientific">Paraphaeosphaeria minitans</name>
    <dbReference type="NCBI Taxonomy" id="565426"/>
    <lineage>
        <taxon>Eukaryota</taxon>
        <taxon>Fungi</taxon>
        <taxon>Dikarya</taxon>
        <taxon>Ascomycota</taxon>
        <taxon>Pezizomycotina</taxon>
        <taxon>Dothideomycetes</taxon>
        <taxon>Pleosporomycetidae</taxon>
        <taxon>Pleosporales</taxon>
        <taxon>Massarineae</taxon>
        <taxon>Didymosphaeriaceae</taxon>
        <taxon>Paraphaeosphaeria</taxon>
    </lineage>
</organism>
<dbReference type="AlphaFoldDB" id="A0A9P6KV87"/>